<reference evidence="1" key="1">
    <citation type="submission" date="2020-04" db="EMBL/GenBank/DDBJ databases">
        <authorList>
            <person name="Zhang T."/>
        </authorList>
    </citation>
    <scope>NUCLEOTIDE SEQUENCE</scope>
    <source>
        <strain evidence="1">HKST-UBA01</strain>
    </source>
</reference>
<accession>A0A956M0V7</accession>
<comment type="caution">
    <text evidence="1">The sequence shown here is derived from an EMBL/GenBank/DDBJ whole genome shotgun (WGS) entry which is preliminary data.</text>
</comment>
<evidence type="ECO:0000313" key="2">
    <source>
        <dbReference type="Proteomes" id="UP000697710"/>
    </source>
</evidence>
<dbReference type="EMBL" id="JAGQHR010000513">
    <property type="protein sequence ID" value="MCA9728918.1"/>
    <property type="molecule type" value="Genomic_DNA"/>
</dbReference>
<evidence type="ECO:0008006" key="3">
    <source>
        <dbReference type="Google" id="ProtNLM"/>
    </source>
</evidence>
<protein>
    <recommendedName>
        <fullName evidence="3">Tetratricopeptide repeat protein</fullName>
    </recommendedName>
</protein>
<reference evidence="1" key="2">
    <citation type="journal article" date="2021" name="Microbiome">
        <title>Successional dynamics and alternative stable states in a saline activated sludge microbial community over 9 years.</title>
        <authorList>
            <person name="Wang Y."/>
            <person name="Ye J."/>
            <person name="Ju F."/>
            <person name="Liu L."/>
            <person name="Boyd J.A."/>
            <person name="Deng Y."/>
            <person name="Parks D.H."/>
            <person name="Jiang X."/>
            <person name="Yin X."/>
            <person name="Woodcroft B.J."/>
            <person name="Tyson G.W."/>
            <person name="Hugenholtz P."/>
            <person name="Polz M.F."/>
            <person name="Zhang T."/>
        </authorList>
    </citation>
    <scope>NUCLEOTIDE SEQUENCE</scope>
    <source>
        <strain evidence="1">HKST-UBA01</strain>
    </source>
</reference>
<feature type="non-terminal residue" evidence="1">
    <location>
        <position position="99"/>
    </location>
</feature>
<gene>
    <name evidence="1" type="ORF">KC729_14600</name>
</gene>
<proteinExistence type="predicted"/>
<name>A0A956M0V7_UNCEI</name>
<sequence length="99" mass="11093">MSVSKDPHPGPHRWCRRERLLRRLSAAILVLSLTWQVAGTPAWAQTGKECDDVIVTSLRSYQDGLFDRAIAALDHCLRNEGIASDERAEAYHVLGLCHL</sequence>
<dbReference type="Proteomes" id="UP000697710">
    <property type="component" value="Unassembled WGS sequence"/>
</dbReference>
<dbReference type="AlphaFoldDB" id="A0A956M0V7"/>
<evidence type="ECO:0000313" key="1">
    <source>
        <dbReference type="EMBL" id="MCA9728918.1"/>
    </source>
</evidence>
<organism evidence="1 2">
    <name type="scientific">Eiseniibacteriota bacterium</name>
    <dbReference type="NCBI Taxonomy" id="2212470"/>
    <lineage>
        <taxon>Bacteria</taxon>
        <taxon>Candidatus Eiseniibacteriota</taxon>
    </lineage>
</organism>